<dbReference type="InterPro" id="IPR007361">
    <property type="entry name" value="DUF427"/>
</dbReference>
<dbReference type="STRING" id="1229727.Ga0080559_TMP3473"/>
<dbReference type="AlphaFoldDB" id="A0A1U7D811"/>
<dbReference type="Gene3D" id="2.170.150.40">
    <property type="entry name" value="Domain of unknown function (DUF427)"/>
    <property type="match status" value="1"/>
</dbReference>
<dbReference type="KEGG" id="tpro:Ga0080559_TMP3473"/>
<reference evidence="2 3" key="1">
    <citation type="submission" date="2016-03" db="EMBL/GenBank/DDBJ databases">
        <title>Deep-sea bacteria in the southern Pacific.</title>
        <authorList>
            <person name="Tang K."/>
        </authorList>
    </citation>
    <scope>NUCLEOTIDE SEQUENCE [LARGE SCALE GENOMIC DNA]</scope>
    <source>
        <strain evidence="2 3">JLT2016</strain>
    </source>
</reference>
<sequence length="114" mass="12483">MLKHITIRPAEGTWVIRAGGAVLGESGRALELTEGDMPGVIYFPRDDIATAFLEPSDYRTVNQHIGEATYFNIASKSRSYDNAVWSYEAPKDEAGEIAGYLAFEVQDGVAVEQV</sequence>
<evidence type="ECO:0000259" key="1">
    <source>
        <dbReference type="Pfam" id="PF04248"/>
    </source>
</evidence>
<keyword evidence="3" id="KW-1185">Reference proteome</keyword>
<dbReference type="InterPro" id="IPR038694">
    <property type="entry name" value="DUF427_sf"/>
</dbReference>
<dbReference type="EMBL" id="CP014796">
    <property type="protein sequence ID" value="APX24269.1"/>
    <property type="molecule type" value="Genomic_DNA"/>
</dbReference>
<proteinExistence type="predicted"/>
<protein>
    <recommendedName>
        <fullName evidence="1">DUF427 domain-containing protein</fullName>
    </recommendedName>
</protein>
<evidence type="ECO:0000313" key="3">
    <source>
        <dbReference type="Proteomes" id="UP000186559"/>
    </source>
</evidence>
<organism evidence="2 3">
    <name type="scientific">Salipiger profundus</name>
    <dbReference type="NCBI Taxonomy" id="1229727"/>
    <lineage>
        <taxon>Bacteria</taxon>
        <taxon>Pseudomonadati</taxon>
        <taxon>Pseudomonadota</taxon>
        <taxon>Alphaproteobacteria</taxon>
        <taxon>Rhodobacterales</taxon>
        <taxon>Roseobacteraceae</taxon>
        <taxon>Salipiger</taxon>
    </lineage>
</organism>
<accession>A0A1U7D811</accession>
<evidence type="ECO:0000313" key="2">
    <source>
        <dbReference type="EMBL" id="APX24269.1"/>
    </source>
</evidence>
<name>A0A1U7D811_9RHOB</name>
<gene>
    <name evidence="2" type="ORF">Ga0080559_TMP3473</name>
</gene>
<feature type="domain" description="DUF427" evidence="1">
    <location>
        <begin position="15"/>
        <end position="104"/>
    </location>
</feature>
<dbReference type="Pfam" id="PF04248">
    <property type="entry name" value="NTP_transf_9"/>
    <property type="match status" value="1"/>
</dbReference>
<dbReference type="OrthoDB" id="9815163at2"/>
<dbReference type="RefSeq" id="WP_076624170.1">
    <property type="nucleotide sequence ID" value="NZ_BMEW01000001.1"/>
</dbReference>
<dbReference type="PANTHER" id="PTHR34310">
    <property type="entry name" value="DUF427 DOMAIN PROTEIN (AFU_ORTHOLOGUE AFUA_3G02220)"/>
    <property type="match status" value="1"/>
</dbReference>
<dbReference type="Proteomes" id="UP000186559">
    <property type="component" value="Chromosome"/>
</dbReference>
<dbReference type="PANTHER" id="PTHR34310:SF9">
    <property type="entry name" value="BLR5716 PROTEIN"/>
    <property type="match status" value="1"/>
</dbReference>